<evidence type="ECO:0000259" key="1">
    <source>
        <dbReference type="Pfam" id="PF12697"/>
    </source>
</evidence>
<dbReference type="AlphaFoldDB" id="A0A0L6VI72"/>
<dbReference type="OrthoDB" id="94039at2759"/>
<dbReference type="Gene3D" id="3.40.50.1820">
    <property type="entry name" value="alpha/beta hydrolase"/>
    <property type="match status" value="1"/>
</dbReference>
<sequence length="497" mass="54751">MARPTDGRPSIDTRLLPLGATSQAAPSAEALARIEAGTCYHPFADISSDTRLARWARSIHVFPAARPRSIVASALHQPRLPDYPPSQNRSSIAQDIKARNRLAQRRSHQATPVDEPQLFTVAARYFIPAASRSDLITGEAPPNNNGEPLITFILSHANGLHKETWEPFLAHLILSPGGRHIQEVWTLDCVNHGDSALLNRDTLGLNFDWADHARDLLSFVLSYLPDQDSPRSNLPTVLPGLGCVNGRLLELDGSAGPESRKAPKKWRGRRLGLIGHSFGGCASMLAAASIPWLFEEVILVDPVIRPTQNWKVKIAFAGSAVARHSHWPDRTIALQKFEKNRGFFGRWDPLVLKRYVQYALVEESNSSGPVTLKCNKLHEASVFTEPHDRSSGCYYRMMDMIQESPSAHPQEDTPGGPSLPFRLFVILGNRAESVVPEEAIVSGCCKLRCVTRLDQAGHLIVQEAPVQLASLISNHLTQSFPLSYSNTKPESSPVSKL</sequence>
<dbReference type="VEuPathDB" id="FungiDB:VP01_1659g6"/>
<dbReference type="STRING" id="27349.A0A0L6VI72"/>
<dbReference type="Proteomes" id="UP000037035">
    <property type="component" value="Unassembled WGS sequence"/>
</dbReference>
<evidence type="ECO:0000313" key="3">
    <source>
        <dbReference type="Proteomes" id="UP000037035"/>
    </source>
</evidence>
<evidence type="ECO:0000313" key="2">
    <source>
        <dbReference type="EMBL" id="KNZ59815.1"/>
    </source>
</evidence>
<dbReference type="InterPro" id="IPR000073">
    <property type="entry name" value="AB_hydrolase_1"/>
</dbReference>
<gene>
    <name evidence="2" type="ORF">VP01_1659g6</name>
</gene>
<comment type="caution">
    <text evidence="2">The sequence shown here is derived from an EMBL/GenBank/DDBJ whole genome shotgun (WGS) entry which is preliminary data.</text>
</comment>
<keyword evidence="3" id="KW-1185">Reference proteome</keyword>
<name>A0A0L6VI72_9BASI</name>
<feature type="domain" description="AB hydrolase-1" evidence="1">
    <location>
        <begin position="153"/>
        <end position="469"/>
    </location>
</feature>
<dbReference type="SUPFAM" id="SSF53474">
    <property type="entry name" value="alpha/beta-Hydrolases"/>
    <property type="match status" value="1"/>
</dbReference>
<dbReference type="Pfam" id="PF12697">
    <property type="entry name" value="Abhydrolase_6"/>
    <property type="match status" value="1"/>
</dbReference>
<protein>
    <recommendedName>
        <fullName evidence="1">AB hydrolase-1 domain-containing protein</fullName>
    </recommendedName>
</protein>
<reference evidence="2 3" key="1">
    <citation type="submission" date="2015-08" db="EMBL/GenBank/DDBJ databases">
        <title>Next Generation Sequencing and Analysis of the Genome of Puccinia sorghi L Schw, the Causal Agent of Maize Common Rust.</title>
        <authorList>
            <person name="Rochi L."/>
            <person name="Burguener G."/>
            <person name="Darino M."/>
            <person name="Turjanski A."/>
            <person name="Kreff E."/>
            <person name="Dieguez M.J."/>
            <person name="Sacco F."/>
        </authorList>
    </citation>
    <scope>NUCLEOTIDE SEQUENCE [LARGE SCALE GENOMIC DNA]</scope>
    <source>
        <strain evidence="2 3">RO10H11247</strain>
    </source>
</reference>
<dbReference type="EMBL" id="LAVV01006458">
    <property type="protein sequence ID" value="KNZ59815.1"/>
    <property type="molecule type" value="Genomic_DNA"/>
</dbReference>
<proteinExistence type="predicted"/>
<accession>A0A0L6VI72</accession>
<dbReference type="InterPro" id="IPR029058">
    <property type="entry name" value="AB_hydrolase_fold"/>
</dbReference>
<organism evidence="2 3">
    <name type="scientific">Puccinia sorghi</name>
    <dbReference type="NCBI Taxonomy" id="27349"/>
    <lineage>
        <taxon>Eukaryota</taxon>
        <taxon>Fungi</taxon>
        <taxon>Dikarya</taxon>
        <taxon>Basidiomycota</taxon>
        <taxon>Pucciniomycotina</taxon>
        <taxon>Pucciniomycetes</taxon>
        <taxon>Pucciniales</taxon>
        <taxon>Pucciniaceae</taxon>
        <taxon>Puccinia</taxon>
    </lineage>
</organism>